<dbReference type="InterPro" id="IPR052758">
    <property type="entry name" value="SRC_co-chaperone"/>
</dbReference>
<feature type="region of interest" description="Disordered" evidence="1">
    <location>
        <begin position="135"/>
        <end position="162"/>
    </location>
</feature>
<proteinExistence type="predicted"/>
<dbReference type="STRING" id="322104.A3LUT1"/>
<feature type="region of interest" description="Disordered" evidence="1">
    <location>
        <begin position="713"/>
        <end position="762"/>
    </location>
</feature>
<reference evidence="2 3" key="1">
    <citation type="journal article" date="2007" name="Nat. Biotechnol.">
        <title>Genome sequence of the lignocellulose-bioconverting and xylose-fermenting yeast Pichia stipitis.</title>
        <authorList>
            <person name="Jeffries T.W."/>
            <person name="Grigoriev I.V."/>
            <person name="Grimwood J."/>
            <person name="Laplaza J.M."/>
            <person name="Aerts A."/>
            <person name="Salamov A."/>
            <person name="Schmutz J."/>
            <person name="Lindquist E."/>
            <person name="Dehal P."/>
            <person name="Shapiro H."/>
            <person name="Jin Y.S."/>
            <person name="Passoth V."/>
            <person name="Richardson P.M."/>
        </authorList>
    </citation>
    <scope>NUCLEOTIDE SEQUENCE [LARGE SCALE GENOMIC DNA]</scope>
    <source>
        <strain evidence="3">ATCC 58785 / CBS 6054 / NBRC 10063 / NRRL Y-11545</strain>
    </source>
</reference>
<dbReference type="KEGG" id="pic:PICST_31875"/>
<accession>A3LUT1</accession>
<organism evidence="2 3">
    <name type="scientific">Scheffersomyces stipitis (strain ATCC 58785 / CBS 6054 / NBRC 10063 / NRRL Y-11545)</name>
    <name type="common">Yeast</name>
    <name type="synonym">Pichia stipitis</name>
    <dbReference type="NCBI Taxonomy" id="322104"/>
    <lineage>
        <taxon>Eukaryota</taxon>
        <taxon>Fungi</taxon>
        <taxon>Dikarya</taxon>
        <taxon>Ascomycota</taxon>
        <taxon>Saccharomycotina</taxon>
        <taxon>Pichiomycetes</taxon>
        <taxon>Debaryomycetaceae</taxon>
        <taxon>Scheffersomyces</taxon>
    </lineage>
</organism>
<evidence type="ECO:0000313" key="3">
    <source>
        <dbReference type="Proteomes" id="UP000002258"/>
    </source>
</evidence>
<dbReference type="AlphaFoldDB" id="A3LUT1"/>
<dbReference type="PANTHER" id="PTHR44200">
    <property type="entry name" value="DNAJ HOMOLOG SUBFAMILY C MEMBER 7"/>
    <property type="match status" value="1"/>
</dbReference>
<dbReference type="Proteomes" id="UP000002258">
    <property type="component" value="Chromosome 5"/>
</dbReference>
<dbReference type="InterPro" id="IPR011990">
    <property type="entry name" value="TPR-like_helical_dom_sf"/>
</dbReference>
<dbReference type="Gene3D" id="1.25.40.10">
    <property type="entry name" value="Tetratricopeptide repeat domain"/>
    <property type="match status" value="1"/>
</dbReference>
<dbReference type="InterPro" id="IPR019734">
    <property type="entry name" value="TPR_rpt"/>
</dbReference>
<protein>
    <submittedName>
        <fullName evidence="2">Uncharacterized protein</fullName>
    </submittedName>
</protein>
<feature type="compositionally biased region" description="Polar residues" evidence="1">
    <location>
        <begin position="139"/>
        <end position="162"/>
    </location>
</feature>
<evidence type="ECO:0000313" key="2">
    <source>
        <dbReference type="EMBL" id="ABN67013.2"/>
    </source>
</evidence>
<gene>
    <name evidence="2" type="ORF">PICST_31875</name>
</gene>
<sequence>MSDQQLPDPVVQHAFVSALSKHLELVETSLKSQSFPAGQTEEETIQFQDLANDLNQVRTASLSKICLYNDYLYWKKHPKYPQNATATMADYARSSPSGISVELAKNLLGPEQAAYDVPWKTETIDIISSIEGIGSETSRPNTTAPFEIGTSANGSSANTESGIASNVSESPFISEISPSRTSQLKNKLYLILCQAVSTVKLADPHVSSLPDSQLLSYCASKFLSEAPVVTGIPFSSQMESKITVVQQFLEKDNSKGLAPRIIYTAFKGLLHYTINYVVTDSSATVSNTELTNKLREQGNNLMSNSAFAQAIKVYTNALDVARLSSHESIPQLLTNRAIAYIGLYCFIEAIEDLNRAVCFDRTFTPAWTQLGYCHLYMGSGLTALKCYLLALKCTAGEILPVDFPANNAELRTAYRASKIKAVLPQFVSRLCQSIALTEKRAYQSYESSAQIRQTASEVRKTLALLRAECSEEDRDYFAYFPNLRDSNLRNMADRANRARPNILSPEVAQNMMSSTGVETVQIPRETVEGRAVSNDAAQSAAVAAAAAAAAGAIPTVTPRRPMPQTLRTNASAVVNNATTSGATGASSGARPSANPAVNTVITTPDGRISTTNNFASAQFPPVRDFFNNFGAYMEDDNEHSRPTQESPQTGDRAPSPSVRAYTMHTSGTPENMFRDVIQGLGTVISTFTQEQSPPASVLQHPSVSAAQRAARAAQSAAQAAHRVGQVLTRDRSGNTSGTPATRANQPSQSPTDEDIDMPDDLD</sequence>
<dbReference type="RefSeq" id="XP_001385042.2">
    <property type="nucleotide sequence ID" value="XM_001385005.1"/>
</dbReference>
<keyword evidence="3" id="KW-1185">Reference proteome</keyword>
<dbReference type="EMBL" id="CP000499">
    <property type="protein sequence ID" value="ABN67013.2"/>
    <property type="molecule type" value="Genomic_DNA"/>
</dbReference>
<feature type="compositionally biased region" description="Polar residues" evidence="1">
    <location>
        <begin position="733"/>
        <end position="750"/>
    </location>
</feature>
<dbReference type="SUPFAM" id="SSF48452">
    <property type="entry name" value="TPR-like"/>
    <property type="match status" value="1"/>
</dbReference>
<dbReference type="InParanoid" id="A3LUT1"/>
<dbReference type="GeneID" id="4839580"/>
<feature type="region of interest" description="Disordered" evidence="1">
    <location>
        <begin position="632"/>
        <end position="670"/>
    </location>
</feature>
<dbReference type="HOGENOM" id="CLU_366055_0_0_1"/>
<name>A3LUT1_PICST</name>
<dbReference type="eggNOG" id="KOG0548">
    <property type="taxonomic scope" value="Eukaryota"/>
</dbReference>
<dbReference type="PANTHER" id="PTHR44200:SF1">
    <property type="entry name" value="DNAJ HOMOLOG SUBFAMILY C MEMBER 7"/>
    <property type="match status" value="1"/>
</dbReference>
<feature type="compositionally biased region" description="Acidic residues" evidence="1">
    <location>
        <begin position="751"/>
        <end position="762"/>
    </location>
</feature>
<dbReference type="SMART" id="SM00028">
    <property type="entry name" value="TPR"/>
    <property type="match status" value="3"/>
</dbReference>
<evidence type="ECO:0000256" key="1">
    <source>
        <dbReference type="SAM" id="MobiDB-lite"/>
    </source>
</evidence>
<dbReference type="OrthoDB" id="433738at2759"/>